<evidence type="ECO:0000313" key="1">
    <source>
        <dbReference type="EMBL" id="MED6167287.1"/>
    </source>
</evidence>
<proteinExistence type="predicted"/>
<gene>
    <name evidence="1" type="ORF">PIB30_001184</name>
</gene>
<dbReference type="EMBL" id="JASCZI010151037">
    <property type="protein sequence ID" value="MED6167287.1"/>
    <property type="molecule type" value="Genomic_DNA"/>
</dbReference>
<accession>A0ABU6V100</accession>
<sequence length="215" mass="22592">MIVVDRPPPEPPDLHSVVVGEGEPRSSVIKAEGSSHRLENLETVTVIHSCTEDGAVAKGNVLDVGSTDLTRGSSAVVGVSVEGMSTGSAVEAICLSDAAASHGGCVSVEPQRRERRMEPRCLEVECEGGREVVENNQCGGNINSRREGKTQDTVIAKGAEDEMDGSIDNGVRGSQKLAPGWVTVADPLVVAILMEMVAANVPSEGLRCVHNTQRK</sequence>
<evidence type="ECO:0000313" key="2">
    <source>
        <dbReference type="Proteomes" id="UP001341840"/>
    </source>
</evidence>
<protein>
    <submittedName>
        <fullName evidence="1">Uncharacterized protein</fullName>
    </submittedName>
</protein>
<keyword evidence="2" id="KW-1185">Reference proteome</keyword>
<organism evidence="1 2">
    <name type="scientific">Stylosanthes scabra</name>
    <dbReference type="NCBI Taxonomy" id="79078"/>
    <lineage>
        <taxon>Eukaryota</taxon>
        <taxon>Viridiplantae</taxon>
        <taxon>Streptophyta</taxon>
        <taxon>Embryophyta</taxon>
        <taxon>Tracheophyta</taxon>
        <taxon>Spermatophyta</taxon>
        <taxon>Magnoliopsida</taxon>
        <taxon>eudicotyledons</taxon>
        <taxon>Gunneridae</taxon>
        <taxon>Pentapetalae</taxon>
        <taxon>rosids</taxon>
        <taxon>fabids</taxon>
        <taxon>Fabales</taxon>
        <taxon>Fabaceae</taxon>
        <taxon>Papilionoideae</taxon>
        <taxon>50 kb inversion clade</taxon>
        <taxon>dalbergioids sensu lato</taxon>
        <taxon>Dalbergieae</taxon>
        <taxon>Pterocarpus clade</taxon>
        <taxon>Stylosanthes</taxon>
    </lineage>
</organism>
<reference evidence="1 2" key="1">
    <citation type="journal article" date="2023" name="Plants (Basel)">
        <title>Bridging the Gap: Combining Genomics and Transcriptomics Approaches to Understand Stylosanthes scabra, an Orphan Legume from the Brazilian Caatinga.</title>
        <authorList>
            <person name="Ferreira-Neto J.R.C."/>
            <person name="da Silva M.D."/>
            <person name="Binneck E."/>
            <person name="de Melo N.F."/>
            <person name="da Silva R.H."/>
            <person name="de Melo A.L.T.M."/>
            <person name="Pandolfi V."/>
            <person name="Bustamante F.O."/>
            <person name="Brasileiro-Vidal A.C."/>
            <person name="Benko-Iseppon A.M."/>
        </authorList>
    </citation>
    <scope>NUCLEOTIDE SEQUENCE [LARGE SCALE GENOMIC DNA]</scope>
    <source>
        <tissue evidence="1">Leaves</tissue>
    </source>
</reference>
<comment type="caution">
    <text evidence="1">The sequence shown here is derived from an EMBL/GenBank/DDBJ whole genome shotgun (WGS) entry which is preliminary data.</text>
</comment>
<name>A0ABU6V100_9FABA</name>
<dbReference type="Proteomes" id="UP001341840">
    <property type="component" value="Unassembled WGS sequence"/>
</dbReference>